<name>A0ABU2HHL5_9GAMM</name>
<dbReference type="RefSeq" id="WP_310966368.1">
    <property type="nucleotide sequence ID" value="NZ_JAVMBO010000015.1"/>
</dbReference>
<evidence type="ECO:0000313" key="2">
    <source>
        <dbReference type="EMBL" id="MDS1310564.1"/>
    </source>
</evidence>
<reference evidence="2" key="1">
    <citation type="submission" date="2023-09" db="EMBL/GenBank/DDBJ databases">
        <title>Marinobacter sediminicola sp. nov. and Marinobacter maritimum sp. nov., isolated from marine sediment.</title>
        <authorList>
            <person name="An J."/>
        </authorList>
    </citation>
    <scope>NUCLEOTIDE SEQUENCE</scope>
    <source>
        <strain evidence="2">F60267</strain>
    </source>
</reference>
<keyword evidence="3" id="KW-1185">Reference proteome</keyword>
<feature type="transmembrane region" description="Helical" evidence="1">
    <location>
        <begin position="12"/>
        <end position="34"/>
    </location>
</feature>
<sequence length="139" mass="15168">MHLYSIRSRRAAGFTLIELMIVVAIIGIIAAIAYPSYTENVRQARRAVAQADLMELAQWMERQYAGDFSYLVGGNQPVPPFTRSPRNGTAFYNLSFTVAVTQNTFALRAVPTGAQSNDRCGTMGLTQTGAKSAALADCW</sequence>
<proteinExistence type="predicted"/>
<dbReference type="Gene3D" id="3.30.700.10">
    <property type="entry name" value="Glycoprotein, Type 4 Pilin"/>
    <property type="match status" value="1"/>
</dbReference>
<accession>A0ABU2HHL5</accession>
<dbReference type="PANTHER" id="PTHR30093">
    <property type="entry name" value="GENERAL SECRETION PATHWAY PROTEIN G"/>
    <property type="match status" value="1"/>
</dbReference>
<evidence type="ECO:0000256" key="1">
    <source>
        <dbReference type="SAM" id="Phobius"/>
    </source>
</evidence>
<dbReference type="InterPro" id="IPR012902">
    <property type="entry name" value="N_methyl_site"/>
</dbReference>
<gene>
    <name evidence="2" type="ORF">RKA07_10740</name>
</gene>
<dbReference type="InterPro" id="IPR031982">
    <property type="entry name" value="PilE-like"/>
</dbReference>
<keyword evidence="1" id="KW-0812">Transmembrane</keyword>
<dbReference type="Pfam" id="PF07963">
    <property type="entry name" value="N_methyl"/>
    <property type="match status" value="1"/>
</dbReference>
<keyword evidence="1" id="KW-0472">Membrane</keyword>
<evidence type="ECO:0000313" key="3">
    <source>
        <dbReference type="Proteomes" id="UP001267407"/>
    </source>
</evidence>
<organism evidence="2 3">
    <name type="scientific">Marinobacter xiaoshiensis</name>
    <dbReference type="NCBI Taxonomy" id="3073652"/>
    <lineage>
        <taxon>Bacteria</taxon>
        <taxon>Pseudomonadati</taxon>
        <taxon>Pseudomonadota</taxon>
        <taxon>Gammaproteobacteria</taxon>
        <taxon>Pseudomonadales</taxon>
        <taxon>Marinobacteraceae</taxon>
        <taxon>Marinobacter</taxon>
    </lineage>
</organism>
<keyword evidence="1" id="KW-1133">Transmembrane helix</keyword>
<dbReference type="EMBL" id="JAVMBO010000015">
    <property type="protein sequence ID" value="MDS1310564.1"/>
    <property type="molecule type" value="Genomic_DNA"/>
</dbReference>
<dbReference type="Pfam" id="PF16732">
    <property type="entry name" value="ComP_DUS"/>
    <property type="match status" value="1"/>
</dbReference>
<dbReference type="PROSITE" id="PS00409">
    <property type="entry name" value="PROKAR_NTER_METHYL"/>
    <property type="match status" value="1"/>
</dbReference>
<dbReference type="SUPFAM" id="SSF54523">
    <property type="entry name" value="Pili subunits"/>
    <property type="match status" value="1"/>
</dbReference>
<dbReference type="Proteomes" id="UP001267407">
    <property type="component" value="Unassembled WGS sequence"/>
</dbReference>
<dbReference type="PANTHER" id="PTHR30093:SF47">
    <property type="entry name" value="TYPE IV PILUS NON-CORE MINOR PILIN PILE"/>
    <property type="match status" value="1"/>
</dbReference>
<dbReference type="NCBIfam" id="TIGR02532">
    <property type="entry name" value="IV_pilin_GFxxxE"/>
    <property type="match status" value="1"/>
</dbReference>
<protein>
    <submittedName>
        <fullName evidence="2">Type IV pilin protein</fullName>
    </submittedName>
</protein>
<dbReference type="InterPro" id="IPR045584">
    <property type="entry name" value="Pilin-like"/>
</dbReference>
<comment type="caution">
    <text evidence="2">The sequence shown here is derived from an EMBL/GenBank/DDBJ whole genome shotgun (WGS) entry which is preliminary data.</text>
</comment>